<evidence type="ECO:0000313" key="2">
    <source>
        <dbReference type="EMBL" id="CAK0906603.1"/>
    </source>
</evidence>
<feature type="region of interest" description="Disordered" evidence="1">
    <location>
        <begin position="42"/>
        <end position="61"/>
    </location>
</feature>
<gene>
    <name evidence="2" type="ORF">PCOR1329_LOCUS81866</name>
</gene>
<comment type="caution">
    <text evidence="2">The sequence shown here is derived from an EMBL/GenBank/DDBJ whole genome shotgun (WGS) entry which is preliminary data.</text>
</comment>
<proteinExistence type="predicted"/>
<accession>A0ABN9Y5D0</accession>
<keyword evidence="3" id="KW-1185">Reference proteome</keyword>
<organism evidence="2 3">
    <name type="scientific">Prorocentrum cordatum</name>
    <dbReference type="NCBI Taxonomy" id="2364126"/>
    <lineage>
        <taxon>Eukaryota</taxon>
        <taxon>Sar</taxon>
        <taxon>Alveolata</taxon>
        <taxon>Dinophyceae</taxon>
        <taxon>Prorocentrales</taxon>
        <taxon>Prorocentraceae</taxon>
        <taxon>Prorocentrum</taxon>
    </lineage>
</organism>
<feature type="non-terminal residue" evidence="2">
    <location>
        <position position="1"/>
    </location>
</feature>
<evidence type="ECO:0000256" key="1">
    <source>
        <dbReference type="SAM" id="MobiDB-lite"/>
    </source>
</evidence>
<reference evidence="2" key="1">
    <citation type="submission" date="2023-10" db="EMBL/GenBank/DDBJ databases">
        <authorList>
            <person name="Chen Y."/>
            <person name="Shah S."/>
            <person name="Dougan E. K."/>
            <person name="Thang M."/>
            <person name="Chan C."/>
        </authorList>
    </citation>
    <scope>NUCLEOTIDE SEQUENCE [LARGE SCALE GENOMIC DNA]</scope>
</reference>
<dbReference type="EMBL" id="CAUYUJ010021720">
    <property type="protein sequence ID" value="CAK0906603.1"/>
    <property type="molecule type" value="Genomic_DNA"/>
</dbReference>
<dbReference type="InterPro" id="IPR027417">
    <property type="entry name" value="P-loop_NTPase"/>
</dbReference>
<evidence type="ECO:0000313" key="3">
    <source>
        <dbReference type="Proteomes" id="UP001189429"/>
    </source>
</evidence>
<protein>
    <submittedName>
        <fullName evidence="2">Uncharacterized protein</fullName>
    </submittedName>
</protein>
<sequence length="95" mass="10333">VGQEEMKRRILSRGETSGRIDDNEETLVKRFVTFEEATWNGDAQEAGIGGPRPRPRTHCRASVGSVGASSLVWPTSFDAEAPGLKDCCPVLSLPF</sequence>
<dbReference type="Gene3D" id="3.40.50.300">
    <property type="entry name" value="P-loop containing nucleotide triphosphate hydrolases"/>
    <property type="match status" value="1"/>
</dbReference>
<name>A0ABN9Y5D0_9DINO</name>
<dbReference type="Proteomes" id="UP001189429">
    <property type="component" value="Unassembled WGS sequence"/>
</dbReference>